<dbReference type="Proteomes" id="UP001213979">
    <property type="component" value="Unassembled WGS sequence"/>
</dbReference>
<dbReference type="Pfam" id="PF06898">
    <property type="entry name" value="YqfD"/>
    <property type="match status" value="1"/>
</dbReference>
<sequence length="395" mass="45656">MKNKWMNFLSGSVKVKVQGKGIERFVNKCLRNGIHIWNVKKQDEHTASFFIFLKDVRAMRVMVRKSGCKLFFIGKSGLPFLGKKMLRNTGFLIGIFLFFALVFLLSNMVWNVRIEGAKPETEYRILKELKQMGVEKGAFQFLLDPPEVIQQKLTDRIETITWVGVELKGTTFYFQVVEKKKPKEPEAVGVRHLVAKKKAVITHMFVEEGQPLVTVHDYVNKGQVLVSGIIGKEGKTKLVPARGKIFGETWYKSTVVLPFDSVFQVYTGKYMEKHYIAIGSFSLPVWGFKKPPFSHYKTENQKRALQFWRWKLPIYYERVIYRENEEVKRSYTWNEALQKAKEMARNELEGKLEADASIVGEKILHATKENGKVKVEIHYQVVENIAIPQPIVQGD</sequence>
<feature type="transmembrane region" description="Helical" evidence="1">
    <location>
        <begin position="90"/>
        <end position="110"/>
    </location>
</feature>
<dbReference type="EMBL" id="JAQOTG010000001">
    <property type="protein sequence ID" value="MDE8562640.1"/>
    <property type="molecule type" value="Genomic_DNA"/>
</dbReference>
<dbReference type="RefSeq" id="WP_212386717.1">
    <property type="nucleotide sequence ID" value="NZ_JAGUQN010000001.1"/>
</dbReference>
<dbReference type="NCBIfam" id="TIGR02876">
    <property type="entry name" value="spore_yqfD"/>
    <property type="match status" value="1"/>
</dbReference>
<keyword evidence="1" id="KW-0472">Membrane</keyword>
<organism evidence="2 3">
    <name type="scientific">Anoxybacteroides rupiense</name>
    <dbReference type="NCBI Taxonomy" id="311460"/>
    <lineage>
        <taxon>Bacteria</taxon>
        <taxon>Bacillati</taxon>
        <taxon>Bacillota</taxon>
        <taxon>Bacilli</taxon>
        <taxon>Bacillales</taxon>
        <taxon>Anoxybacillaceae</taxon>
        <taxon>Anoxybacteroides</taxon>
    </lineage>
</organism>
<evidence type="ECO:0000256" key="1">
    <source>
        <dbReference type="SAM" id="Phobius"/>
    </source>
</evidence>
<evidence type="ECO:0000313" key="2">
    <source>
        <dbReference type="EMBL" id="MDE8562640.1"/>
    </source>
</evidence>
<comment type="caution">
    <text evidence="2">The sequence shown here is derived from an EMBL/GenBank/DDBJ whole genome shotgun (WGS) entry which is preliminary data.</text>
</comment>
<evidence type="ECO:0000313" key="3">
    <source>
        <dbReference type="Proteomes" id="UP001213979"/>
    </source>
</evidence>
<gene>
    <name evidence="2" type="primary">yqfD</name>
    <name evidence="2" type="ORF">PNH38_01940</name>
</gene>
<dbReference type="PIRSF" id="PIRSF029895">
    <property type="entry name" value="SpoIV"/>
    <property type="match status" value="1"/>
</dbReference>
<reference evidence="2 3" key="1">
    <citation type="submission" date="2023-01" db="EMBL/GenBank/DDBJ databases">
        <title>Genome-based reclassification of Anoxybacillus geothermalis as a later heterotypic synonym of Anoxybacillus rupiensis.</title>
        <authorList>
            <person name="Inan Bektas K."/>
            <person name="Canakci S."/>
            <person name="Belduz A.A."/>
            <person name="Guler H.H."/>
        </authorList>
    </citation>
    <scope>NUCLEOTIDE SEQUENCE [LARGE SCALE GENOMIC DNA]</scope>
    <source>
        <strain evidence="2 3">DSM 17127</strain>
    </source>
</reference>
<keyword evidence="3" id="KW-1185">Reference proteome</keyword>
<dbReference type="InterPro" id="IPR010690">
    <property type="entry name" value="YqfD"/>
</dbReference>
<keyword evidence="1" id="KW-1133">Transmembrane helix</keyword>
<protein>
    <submittedName>
        <fullName evidence="2">Sporulation protein YqfD</fullName>
    </submittedName>
</protein>
<proteinExistence type="predicted"/>
<keyword evidence="1" id="KW-0812">Transmembrane</keyword>
<name>A0ABT5VZY2_9BACL</name>
<accession>A0ABT5VZY2</accession>